<keyword evidence="3" id="KW-1185">Reference proteome</keyword>
<dbReference type="AlphaFoldDB" id="A0A9N8PTU5"/>
<evidence type="ECO:0000313" key="3">
    <source>
        <dbReference type="Proteomes" id="UP000745764"/>
    </source>
</evidence>
<feature type="region of interest" description="Disordered" evidence="1">
    <location>
        <begin position="102"/>
        <end position="143"/>
    </location>
</feature>
<reference evidence="2" key="1">
    <citation type="submission" date="2020-06" db="EMBL/GenBank/DDBJ databases">
        <authorList>
            <person name="Onetto C."/>
        </authorList>
    </citation>
    <scope>NUCLEOTIDE SEQUENCE</scope>
</reference>
<dbReference type="OrthoDB" id="3878542at2759"/>
<sequence length="317" mass="36966">MSPTLRDLITSGKIGGRCLRQIDHCYQKIDDRDFEVARKILGSAVFQSIHGDQDHDYDVDLSTLARCSFCSSCQRTRLQQVKDYHQELIKCFNDELTASAESRRDSGYDSASERDPEHISAESQQTESQKRKERRTCHPNQLEEYAKKIKDMERETDGFQREITDLKQELENGRKHYQQLEHQHAQMVDYANTEYGKAIAEGNAKSAELEEERRQHEQLKHQHTQTIKHGEAKYAEMFNEAQAKFAELMQKITGLESRNLWIQEQMHNQHTIDQNDLMKMAATIKELNAGLMYCRGEQYKLWLTPTSQHVVNTLEPM</sequence>
<organism evidence="2 3">
    <name type="scientific">Aureobasidium uvarum</name>
    <dbReference type="NCBI Taxonomy" id="2773716"/>
    <lineage>
        <taxon>Eukaryota</taxon>
        <taxon>Fungi</taxon>
        <taxon>Dikarya</taxon>
        <taxon>Ascomycota</taxon>
        <taxon>Pezizomycotina</taxon>
        <taxon>Dothideomycetes</taxon>
        <taxon>Dothideomycetidae</taxon>
        <taxon>Dothideales</taxon>
        <taxon>Saccotheciaceae</taxon>
        <taxon>Aureobasidium</taxon>
    </lineage>
</organism>
<gene>
    <name evidence="2" type="ORF">AWRI4620_LOCUS6779</name>
</gene>
<accession>A0A9N8PTU5</accession>
<dbReference type="EMBL" id="CAINUL010000015">
    <property type="protein sequence ID" value="CAD0112524.1"/>
    <property type="molecule type" value="Genomic_DNA"/>
</dbReference>
<feature type="compositionally biased region" description="Basic and acidic residues" evidence="1">
    <location>
        <begin position="102"/>
        <end position="120"/>
    </location>
</feature>
<protein>
    <submittedName>
        <fullName evidence="2">Uncharacterized protein</fullName>
    </submittedName>
</protein>
<proteinExistence type="predicted"/>
<evidence type="ECO:0000256" key="1">
    <source>
        <dbReference type="SAM" id="MobiDB-lite"/>
    </source>
</evidence>
<name>A0A9N8PTU5_9PEZI</name>
<comment type="caution">
    <text evidence="2">The sequence shown here is derived from an EMBL/GenBank/DDBJ whole genome shotgun (WGS) entry which is preliminary data.</text>
</comment>
<dbReference type="Proteomes" id="UP000745764">
    <property type="component" value="Unassembled WGS sequence"/>
</dbReference>
<evidence type="ECO:0000313" key="2">
    <source>
        <dbReference type="EMBL" id="CAD0112524.1"/>
    </source>
</evidence>